<comment type="caution">
    <text evidence="7">The sequence shown here is derived from an EMBL/GenBank/DDBJ whole genome shotgun (WGS) entry which is preliminary data.</text>
</comment>
<evidence type="ECO:0000256" key="3">
    <source>
        <dbReference type="ARBA" id="ARBA00023082"/>
    </source>
</evidence>
<evidence type="ECO:0000259" key="6">
    <source>
        <dbReference type="Pfam" id="PF08281"/>
    </source>
</evidence>
<dbReference type="Pfam" id="PF08281">
    <property type="entry name" value="Sigma70_r4_2"/>
    <property type="match status" value="1"/>
</dbReference>
<dbReference type="PANTHER" id="PTHR43133">
    <property type="entry name" value="RNA POLYMERASE ECF-TYPE SIGMA FACTO"/>
    <property type="match status" value="1"/>
</dbReference>
<dbReference type="InterPro" id="IPR013325">
    <property type="entry name" value="RNA_pol_sigma_r2"/>
</dbReference>
<sequence length="176" mass="19867">MSSLIAAEPDIESIYQHHHRWLVALLNKKAGNRFDACELAHDVFVQLLRKPRQFDSFDGTRNYLSRMAHGLCTDMQRRRALEQAWQQAVALRPPEMVPSPEQRAIILETLADVAAMLERLPAKAARAFVLVHVEGLRYGQVAGELKVSERMVKKYIAQAMLHCALMRGELLAALPG</sequence>
<dbReference type="InterPro" id="IPR013324">
    <property type="entry name" value="RNA_pol_sigma_r3/r4-like"/>
</dbReference>
<dbReference type="Gene3D" id="1.10.1740.10">
    <property type="match status" value="1"/>
</dbReference>
<reference evidence="7 8" key="1">
    <citation type="submission" date="2018-10" db="EMBL/GenBank/DDBJ databases">
        <title>Draft genome of Cortibacter populi DSM10536.</title>
        <authorList>
            <person name="Bernier A.-M."/>
            <person name="Bernard K."/>
        </authorList>
    </citation>
    <scope>NUCLEOTIDE SEQUENCE [LARGE SCALE GENOMIC DNA]</scope>
    <source>
        <strain evidence="7 8">DSM 105136</strain>
    </source>
</reference>
<dbReference type="GO" id="GO:0003677">
    <property type="term" value="F:DNA binding"/>
    <property type="evidence" value="ECO:0007669"/>
    <property type="project" value="InterPro"/>
</dbReference>
<evidence type="ECO:0000256" key="2">
    <source>
        <dbReference type="ARBA" id="ARBA00023015"/>
    </source>
</evidence>
<evidence type="ECO:0000313" key="8">
    <source>
        <dbReference type="Proteomes" id="UP000278006"/>
    </source>
</evidence>
<organism evidence="7 8">
    <name type="scientific">Corticibacter populi</name>
    <dbReference type="NCBI Taxonomy" id="1550736"/>
    <lineage>
        <taxon>Bacteria</taxon>
        <taxon>Pseudomonadati</taxon>
        <taxon>Pseudomonadota</taxon>
        <taxon>Betaproteobacteria</taxon>
        <taxon>Burkholderiales</taxon>
        <taxon>Comamonadaceae</taxon>
        <taxon>Corticibacter</taxon>
    </lineage>
</organism>
<keyword evidence="2" id="KW-0805">Transcription regulation</keyword>
<dbReference type="GO" id="GO:0016987">
    <property type="term" value="F:sigma factor activity"/>
    <property type="evidence" value="ECO:0007669"/>
    <property type="project" value="UniProtKB-KW"/>
</dbReference>
<comment type="similarity">
    <text evidence="1">Belongs to the sigma-70 factor family. ECF subfamily.</text>
</comment>
<dbReference type="Proteomes" id="UP000278006">
    <property type="component" value="Unassembled WGS sequence"/>
</dbReference>
<dbReference type="AlphaFoldDB" id="A0A3M6QTR2"/>
<dbReference type="RefSeq" id="WP_122227679.1">
    <property type="nucleotide sequence ID" value="NZ_RDQO01000002.1"/>
</dbReference>
<dbReference type="PANTHER" id="PTHR43133:SF63">
    <property type="entry name" value="RNA POLYMERASE SIGMA FACTOR FECI-RELATED"/>
    <property type="match status" value="1"/>
</dbReference>
<dbReference type="Pfam" id="PF04542">
    <property type="entry name" value="Sigma70_r2"/>
    <property type="match status" value="1"/>
</dbReference>
<accession>A0A3M6QTR2</accession>
<dbReference type="EMBL" id="RDQO01000002">
    <property type="protein sequence ID" value="RMX06425.1"/>
    <property type="molecule type" value="Genomic_DNA"/>
</dbReference>
<evidence type="ECO:0000256" key="4">
    <source>
        <dbReference type="ARBA" id="ARBA00023163"/>
    </source>
</evidence>
<keyword evidence="8" id="KW-1185">Reference proteome</keyword>
<name>A0A3M6QTR2_9BURK</name>
<gene>
    <name evidence="7" type="ORF">D8I35_07765</name>
</gene>
<protein>
    <submittedName>
        <fullName evidence="7">Sigma-70 family RNA polymerase sigma factor</fullName>
    </submittedName>
</protein>
<feature type="domain" description="RNA polymerase sigma factor 70 region 4 type 2" evidence="6">
    <location>
        <begin position="112"/>
        <end position="163"/>
    </location>
</feature>
<dbReference type="OrthoDB" id="8536462at2"/>
<dbReference type="InterPro" id="IPR007627">
    <property type="entry name" value="RNA_pol_sigma70_r2"/>
</dbReference>
<dbReference type="SUPFAM" id="SSF88659">
    <property type="entry name" value="Sigma3 and sigma4 domains of RNA polymerase sigma factors"/>
    <property type="match status" value="1"/>
</dbReference>
<evidence type="ECO:0000259" key="5">
    <source>
        <dbReference type="Pfam" id="PF04542"/>
    </source>
</evidence>
<evidence type="ECO:0000256" key="1">
    <source>
        <dbReference type="ARBA" id="ARBA00010641"/>
    </source>
</evidence>
<dbReference type="InterPro" id="IPR013249">
    <property type="entry name" value="RNA_pol_sigma70_r4_t2"/>
</dbReference>
<evidence type="ECO:0000313" key="7">
    <source>
        <dbReference type="EMBL" id="RMX06425.1"/>
    </source>
</evidence>
<dbReference type="GO" id="GO:0006352">
    <property type="term" value="P:DNA-templated transcription initiation"/>
    <property type="evidence" value="ECO:0007669"/>
    <property type="project" value="InterPro"/>
</dbReference>
<proteinExistence type="inferred from homology"/>
<dbReference type="InterPro" id="IPR039425">
    <property type="entry name" value="RNA_pol_sigma-70-like"/>
</dbReference>
<dbReference type="Gene3D" id="1.10.10.10">
    <property type="entry name" value="Winged helix-like DNA-binding domain superfamily/Winged helix DNA-binding domain"/>
    <property type="match status" value="1"/>
</dbReference>
<dbReference type="InterPro" id="IPR036388">
    <property type="entry name" value="WH-like_DNA-bd_sf"/>
</dbReference>
<dbReference type="InterPro" id="IPR014284">
    <property type="entry name" value="RNA_pol_sigma-70_dom"/>
</dbReference>
<keyword evidence="4" id="KW-0804">Transcription</keyword>
<dbReference type="SUPFAM" id="SSF88946">
    <property type="entry name" value="Sigma2 domain of RNA polymerase sigma factors"/>
    <property type="match status" value="1"/>
</dbReference>
<feature type="domain" description="RNA polymerase sigma-70 region 2" evidence="5">
    <location>
        <begin position="14"/>
        <end position="80"/>
    </location>
</feature>
<dbReference type="NCBIfam" id="TIGR02937">
    <property type="entry name" value="sigma70-ECF"/>
    <property type="match status" value="1"/>
</dbReference>
<keyword evidence="3" id="KW-0731">Sigma factor</keyword>